<gene>
    <name evidence="1" type="ORF">AVDCRST_MAG63-4007</name>
</gene>
<dbReference type="AlphaFoldDB" id="A0A6J4JSG7"/>
<reference evidence="1" key="1">
    <citation type="submission" date="2020-02" db="EMBL/GenBank/DDBJ databases">
        <authorList>
            <person name="Meier V. D."/>
        </authorList>
    </citation>
    <scope>NUCLEOTIDE SEQUENCE</scope>
    <source>
        <strain evidence="1">AVDCRST_MAG63</strain>
    </source>
</reference>
<accession>A0A6J4JSG7</accession>
<sequence length="103" mass="11434">MPDYQDERHADDFEVPTVPTSAFCLRVPGTNGEELVVHRDPESNEDFVFLFEAGDDAADYAKAAARALGFTPEIGRVKVRDLHFRTARFKPGVGAQVDLPLSR</sequence>
<dbReference type="EMBL" id="CADCTO010000545">
    <property type="protein sequence ID" value="CAA9286264.1"/>
    <property type="molecule type" value="Genomic_DNA"/>
</dbReference>
<protein>
    <submittedName>
        <fullName evidence="1">Uncharacterized protein</fullName>
    </submittedName>
</protein>
<name>A0A6J4JSG7_9BACT</name>
<proteinExistence type="predicted"/>
<organism evidence="1">
    <name type="scientific">uncultured Armatimonadetes bacterium</name>
    <dbReference type="NCBI Taxonomy" id="157466"/>
    <lineage>
        <taxon>Bacteria</taxon>
        <taxon>Bacillati</taxon>
        <taxon>Armatimonadota</taxon>
        <taxon>environmental samples</taxon>
    </lineage>
</organism>
<evidence type="ECO:0000313" key="1">
    <source>
        <dbReference type="EMBL" id="CAA9286264.1"/>
    </source>
</evidence>